<organism evidence="3 4">
    <name type="scientific">Blattamonas nauphoetae</name>
    <dbReference type="NCBI Taxonomy" id="2049346"/>
    <lineage>
        <taxon>Eukaryota</taxon>
        <taxon>Metamonada</taxon>
        <taxon>Preaxostyla</taxon>
        <taxon>Oxymonadida</taxon>
        <taxon>Blattamonas</taxon>
    </lineage>
</organism>
<name>A0ABQ9X0G4_9EUKA</name>
<keyword evidence="1" id="KW-1133">Transmembrane helix</keyword>
<keyword evidence="1" id="KW-0472">Membrane</keyword>
<keyword evidence="1" id="KW-0812">Transmembrane</keyword>
<accession>A0ABQ9X0G4</accession>
<keyword evidence="4" id="KW-1185">Reference proteome</keyword>
<evidence type="ECO:0000256" key="1">
    <source>
        <dbReference type="SAM" id="Phobius"/>
    </source>
</evidence>
<sequence length="746" mass="83404">MILSLVLTHLFSLNALPFLSKRPHCCFSDTQIIKAVTIQNEKVSLPNFINQPLIVDLDTTLFTVTNSTLHLNDHIYVSSSPFPTIANLTENSFASLKHLKLEGRFGNDCVFVLSSSTLALVSFSISCPNSIFSPKSLVRSDGHSSLSISDSHFSNLQVSGEEPLLASSSISFVQASRSSFANISLPTPTDQLLLPARSFGEWELDGCKIANTCGATSGIVFCDTNWASSFICSNSSFLDSPSLPTTPNPNSNTILRYSNTEWQNYRTKMVEPACLLVEGPGLEIDKSRFQSNFDFYTGDARARGILFFSPNNDISLSDVRINNFSDQTAGSGLLVLGATNIVLKDRSFFYWNWVRQYGGAVMIFAKPDTILIDSSIFDENKATGTLYANAGGVFVCAKCPYALKIFNSTFYRQESAGTGGGLAFSGVVPFTTINSEYSWFVSNFGLNWGVGPTDGGSFAFDELENATGVSVIFDTCRFNASTKEGRGHDIYCFSGWETVITQSSFPCSVASRSSQSIYVDGVTGDKDDFWMAYTTPDQCDFIPYRSFYFDQEVKGIPYWVFMVLYTGSPFIISAIVVVVFILRGCYRRYDCCEKFFRMIAYCFCWPLGIYRCHSDRKDAKRYDYYDGHRMNTRKKVTNTAYLEIPCRRWDISGYLSRSEKQHKKQKKTDRIESVSNQQSSILAESAYLLEKSKHNSKSSETKKGMEIKPCKSAEQNMFTLHTVNVFSVTEVPNTRRKAELFIAEFE</sequence>
<reference evidence="3 4" key="1">
    <citation type="journal article" date="2022" name="bioRxiv">
        <title>Genomics of Preaxostyla Flagellates Illuminates Evolutionary Transitions and the Path Towards Mitochondrial Loss.</title>
        <authorList>
            <person name="Novak L.V.F."/>
            <person name="Treitli S.C."/>
            <person name="Pyrih J."/>
            <person name="Halakuc P."/>
            <person name="Pipaliya S.V."/>
            <person name="Vacek V."/>
            <person name="Brzon O."/>
            <person name="Soukal P."/>
            <person name="Eme L."/>
            <person name="Dacks J.B."/>
            <person name="Karnkowska A."/>
            <person name="Elias M."/>
            <person name="Hampl V."/>
        </authorList>
    </citation>
    <scope>NUCLEOTIDE SEQUENCE [LARGE SCALE GENOMIC DNA]</scope>
    <source>
        <strain evidence="3">NAU3</strain>
        <tissue evidence="3">Gut</tissue>
    </source>
</reference>
<feature type="chain" id="PRO_5045282316" evidence="2">
    <location>
        <begin position="16"/>
        <end position="746"/>
    </location>
</feature>
<dbReference type="EMBL" id="JARBJD010000266">
    <property type="protein sequence ID" value="KAK2945286.1"/>
    <property type="molecule type" value="Genomic_DNA"/>
</dbReference>
<dbReference type="InterPro" id="IPR011050">
    <property type="entry name" value="Pectin_lyase_fold/virulence"/>
</dbReference>
<evidence type="ECO:0000256" key="2">
    <source>
        <dbReference type="SAM" id="SignalP"/>
    </source>
</evidence>
<protein>
    <submittedName>
        <fullName evidence="3">Uncharacterized protein</fullName>
    </submittedName>
</protein>
<evidence type="ECO:0000313" key="4">
    <source>
        <dbReference type="Proteomes" id="UP001281761"/>
    </source>
</evidence>
<dbReference type="Proteomes" id="UP001281761">
    <property type="component" value="Unassembled WGS sequence"/>
</dbReference>
<evidence type="ECO:0000313" key="3">
    <source>
        <dbReference type="EMBL" id="KAK2945286.1"/>
    </source>
</evidence>
<keyword evidence="2" id="KW-0732">Signal</keyword>
<dbReference type="SUPFAM" id="SSF51126">
    <property type="entry name" value="Pectin lyase-like"/>
    <property type="match status" value="1"/>
</dbReference>
<feature type="signal peptide" evidence="2">
    <location>
        <begin position="1"/>
        <end position="15"/>
    </location>
</feature>
<gene>
    <name evidence="3" type="ORF">BLNAU_19787</name>
</gene>
<proteinExistence type="predicted"/>
<comment type="caution">
    <text evidence="3">The sequence shown here is derived from an EMBL/GenBank/DDBJ whole genome shotgun (WGS) entry which is preliminary data.</text>
</comment>
<feature type="transmembrane region" description="Helical" evidence="1">
    <location>
        <begin position="558"/>
        <end position="582"/>
    </location>
</feature>